<keyword evidence="4" id="KW-1185">Reference proteome</keyword>
<name>A0A4D8R110_AZOBR</name>
<sequence>MLYETGALPTQDNQNRASAFFAWLAWMPGVEEEEAAADYALDGTARQMTASWLTVKQERDGWSKPDEHANWVFCHLNGLNEAPIPF</sequence>
<proteinExistence type="predicted"/>
<evidence type="ECO:0000313" key="2">
    <source>
        <dbReference type="EMBL" id="QCO12889.1"/>
    </source>
</evidence>
<reference evidence="1 4" key="2">
    <citation type="submission" date="2023-11" db="EMBL/GenBank/DDBJ databases">
        <title>MicrobeMod: A computational toolkit for identifying prokaryotic methylation and restriction-modification with nanopore sequencing.</title>
        <authorList>
            <person name="Crits-Christoph A."/>
            <person name="Kang S.C."/>
            <person name="Lee H."/>
            <person name="Ostrov N."/>
        </authorList>
    </citation>
    <scope>NUCLEOTIDE SEQUENCE [LARGE SCALE GENOMIC DNA]</scope>
    <source>
        <strain evidence="1 4">ATCC 29145</strain>
    </source>
</reference>
<evidence type="ECO:0000313" key="3">
    <source>
        <dbReference type="Proteomes" id="UP000298774"/>
    </source>
</evidence>
<protein>
    <submittedName>
        <fullName evidence="2">Uncharacterized protein</fullName>
    </submittedName>
</protein>
<dbReference type="RefSeq" id="WP_105217774.1">
    <property type="nucleotide sequence ID" value="NZ_CP032342.1"/>
</dbReference>
<organism evidence="2 3">
    <name type="scientific">Azospirillum brasilense</name>
    <dbReference type="NCBI Taxonomy" id="192"/>
    <lineage>
        <taxon>Bacteria</taxon>
        <taxon>Pseudomonadati</taxon>
        <taxon>Pseudomonadota</taxon>
        <taxon>Alphaproteobacteria</taxon>
        <taxon>Rhodospirillales</taxon>
        <taxon>Azospirillaceae</taxon>
        <taxon>Azospirillum</taxon>
    </lineage>
</organism>
<gene>
    <name evidence="2" type="ORF">D3868_28180</name>
    <name evidence="1" type="ORF">SIM66_00495</name>
</gene>
<dbReference type="EMBL" id="JAWXYC010000001">
    <property type="protein sequence ID" value="MDX5949687.1"/>
    <property type="molecule type" value="Genomic_DNA"/>
</dbReference>
<reference evidence="2 3" key="1">
    <citation type="submission" date="2018-09" db="EMBL/GenBank/DDBJ databases">
        <title>Whole genome based analysis of evolution and adaptive divergence in Indian and Brazilian strains of Azospirillum brasilense.</title>
        <authorList>
            <person name="Singh C."/>
            <person name="Tripathi A.K."/>
        </authorList>
    </citation>
    <scope>NUCLEOTIDE SEQUENCE [LARGE SCALE GENOMIC DNA]</scope>
    <source>
        <strain evidence="2 3">MTCC4038</strain>
        <plasmid evidence="2 3">p3</plasmid>
    </source>
</reference>
<dbReference type="Proteomes" id="UP000298774">
    <property type="component" value="Plasmid p3"/>
</dbReference>
<dbReference type="GeneID" id="56447909"/>
<geneLocation type="plasmid" evidence="2 3">
    <name>p3</name>
</geneLocation>
<evidence type="ECO:0000313" key="4">
    <source>
        <dbReference type="Proteomes" id="UP001277471"/>
    </source>
</evidence>
<accession>A0A4D8R110</accession>
<dbReference type="AlphaFoldDB" id="A0A4D8R110"/>
<evidence type="ECO:0000313" key="1">
    <source>
        <dbReference type="EMBL" id="MDX5949687.1"/>
    </source>
</evidence>
<dbReference type="EMBL" id="CP032342">
    <property type="protein sequence ID" value="QCO12889.1"/>
    <property type="molecule type" value="Genomic_DNA"/>
</dbReference>
<keyword evidence="2" id="KW-0614">Plasmid</keyword>
<dbReference type="Proteomes" id="UP001277471">
    <property type="component" value="Unassembled WGS sequence"/>
</dbReference>